<accession>F5XKV5</accession>
<dbReference type="FunFam" id="3.40.640.10:FF:000033">
    <property type="entry name" value="Aspartate aminotransferase"/>
    <property type="match status" value="1"/>
</dbReference>
<dbReference type="GO" id="GO:0016212">
    <property type="term" value="F:kynurenine-oxoglutarate transaminase activity"/>
    <property type="evidence" value="ECO:0007669"/>
    <property type="project" value="TreeGrafter"/>
</dbReference>
<dbReference type="InterPro" id="IPR015424">
    <property type="entry name" value="PyrdxlP-dep_Trfase"/>
</dbReference>
<evidence type="ECO:0000259" key="7">
    <source>
        <dbReference type="Pfam" id="PF00155"/>
    </source>
</evidence>
<comment type="similarity">
    <text evidence="2">Belongs to the class-I pyridoxal-phosphate-dependent aminotransferase family.</text>
</comment>
<dbReference type="PANTHER" id="PTHR43807">
    <property type="entry name" value="FI04487P"/>
    <property type="match status" value="1"/>
</dbReference>
<organism evidence="8 9">
    <name type="scientific">Microlunatus phosphovorus (strain ATCC 700054 / DSM 10555 / JCM 9379 / NBRC 101784 / NCIMB 13414 / VKM Ac-1990 / NM-1)</name>
    <dbReference type="NCBI Taxonomy" id="1032480"/>
    <lineage>
        <taxon>Bacteria</taxon>
        <taxon>Bacillati</taxon>
        <taxon>Actinomycetota</taxon>
        <taxon>Actinomycetes</taxon>
        <taxon>Propionibacteriales</taxon>
        <taxon>Propionibacteriaceae</taxon>
        <taxon>Microlunatus</taxon>
    </lineage>
</organism>
<protein>
    <submittedName>
        <fullName evidence="8">Aminotransferase</fullName>
        <ecNumber evidence="8">2.6.1.-</ecNumber>
    </submittedName>
</protein>
<evidence type="ECO:0000313" key="8">
    <source>
        <dbReference type="EMBL" id="BAK33643.1"/>
    </source>
</evidence>
<gene>
    <name evidence="8" type="ordered locus">MLP_06290</name>
</gene>
<dbReference type="InterPro" id="IPR051326">
    <property type="entry name" value="Kynurenine-oxoglutarate_AT"/>
</dbReference>
<evidence type="ECO:0000256" key="1">
    <source>
        <dbReference type="ARBA" id="ARBA00001933"/>
    </source>
</evidence>
<dbReference type="SUPFAM" id="SSF53383">
    <property type="entry name" value="PLP-dependent transferases"/>
    <property type="match status" value="1"/>
</dbReference>
<evidence type="ECO:0000256" key="5">
    <source>
        <dbReference type="ARBA" id="ARBA00022898"/>
    </source>
</evidence>
<dbReference type="Gene3D" id="3.40.640.10">
    <property type="entry name" value="Type I PLP-dependent aspartate aminotransferase-like (Major domain)"/>
    <property type="match status" value="1"/>
</dbReference>
<evidence type="ECO:0000256" key="2">
    <source>
        <dbReference type="ARBA" id="ARBA00007441"/>
    </source>
</evidence>
<dbReference type="Gene3D" id="3.90.1150.10">
    <property type="entry name" value="Aspartate Aminotransferase, domain 1"/>
    <property type="match status" value="1"/>
</dbReference>
<comment type="cofactor">
    <cofactor evidence="1">
        <name>pyridoxal 5'-phosphate</name>
        <dbReference type="ChEBI" id="CHEBI:597326"/>
    </cofactor>
</comment>
<dbReference type="EMBL" id="AP012204">
    <property type="protein sequence ID" value="BAK33643.1"/>
    <property type="molecule type" value="Genomic_DNA"/>
</dbReference>
<evidence type="ECO:0000256" key="3">
    <source>
        <dbReference type="ARBA" id="ARBA00022576"/>
    </source>
</evidence>
<dbReference type="NCBIfam" id="NF005855">
    <property type="entry name" value="PRK07777.1"/>
    <property type="match status" value="1"/>
</dbReference>
<dbReference type="InterPro" id="IPR015422">
    <property type="entry name" value="PyrdxlP-dep_Trfase_small"/>
</dbReference>
<name>F5XKV5_MICPN</name>
<keyword evidence="4 8" id="KW-0808">Transferase</keyword>
<proteinExistence type="inferred from homology"/>
<dbReference type="OrthoDB" id="9763453at2"/>
<dbReference type="InterPro" id="IPR004839">
    <property type="entry name" value="Aminotransferase_I/II_large"/>
</dbReference>
<dbReference type="STRING" id="1032480.MLP_06290"/>
<dbReference type="PANTHER" id="PTHR43807:SF20">
    <property type="entry name" value="FI04487P"/>
    <property type="match status" value="1"/>
</dbReference>
<dbReference type="HOGENOM" id="CLU_017584_4_0_11"/>
<reference evidence="8 9" key="1">
    <citation type="submission" date="2011-05" db="EMBL/GenBank/DDBJ databases">
        <title>Whole genome sequence of Microlunatus phosphovorus NM-1.</title>
        <authorList>
            <person name="Hosoyama A."/>
            <person name="Sasaki K."/>
            <person name="Harada T."/>
            <person name="Igarashi R."/>
            <person name="Kawakoshi A."/>
            <person name="Sasagawa M."/>
            <person name="Fukada J."/>
            <person name="Nakamura S."/>
            <person name="Katano Y."/>
            <person name="Hanada S."/>
            <person name="Kamagata Y."/>
            <person name="Nakamura N."/>
            <person name="Yamazaki S."/>
            <person name="Fujita N."/>
        </authorList>
    </citation>
    <scope>NUCLEOTIDE SEQUENCE [LARGE SCALE GENOMIC DNA]</scope>
    <source>
        <strain evidence="9">ATCC 700054 / DSM 10555 / JCM 9379 / NBRC 101784 / NCIMB 13414 / VKM Ac-1990 / NM-1</strain>
    </source>
</reference>
<evidence type="ECO:0000256" key="4">
    <source>
        <dbReference type="ARBA" id="ARBA00022679"/>
    </source>
</evidence>
<dbReference type="GO" id="GO:0005737">
    <property type="term" value="C:cytoplasm"/>
    <property type="evidence" value="ECO:0007669"/>
    <property type="project" value="TreeGrafter"/>
</dbReference>
<feature type="region of interest" description="Disordered" evidence="6">
    <location>
        <begin position="1"/>
        <end position="21"/>
    </location>
</feature>
<evidence type="ECO:0000313" key="9">
    <source>
        <dbReference type="Proteomes" id="UP000007947"/>
    </source>
</evidence>
<evidence type="ECO:0000256" key="6">
    <source>
        <dbReference type="SAM" id="MobiDB-lite"/>
    </source>
</evidence>
<dbReference type="EC" id="2.6.1.-" evidence="8"/>
<sequence length="398" mass="42790">MSPVEAPATNHPPTSRYKATRVGSTAPTVFAEMSALAVATGSVNLGQGFPDSDGPAFMLEEAERAIASGINQYPPARGIPALRRAIVEHSHRHYGLAYDPETEVTVTAGATEALAATFMAFVDPGDEVIALEPFYDSYSASVEMAGGHIVGVGVFGPDFVLDLDELRAAVSPRTKMILVNSPHNPTGAVLNRTELTAIAALATEHDLLVVCDEVYEHLLFDDVEHLPLATFPGMRERTIRISSAGKTFSATGWKIGWAMGPAQLITEIVAVKQFLTFASGAPFQPAIARALDEGDAWVTAARLELQGKRDRLAAGLRSVGLEPALPKGTYFMTTDVRPLGYADGLEFCRDIPHRCGVVAIPHQVFYARTDAGKPYVRWAFCKSDPVLDEAVRRLVSLS</sequence>
<dbReference type="InterPro" id="IPR015421">
    <property type="entry name" value="PyrdxlP-dep_Trfase_major"/>
</dbReference>
<dbReference type="RefSeq" id="WP_013861532.1">
    <property type="nucleotide sequence ID" value="NC_015635.1"/>
</dbReference>
<keyword evidence="5" id="KW-0663">Pyridoxal phosphate</keyword>
<dbReference type="Proteomes" id="UP000007947">
    <property type="component" value="Chromosome"/>
</dbReference>
<dbReference type="GO" id="GO:0030170">
    <property type="term" value="F:pyridoxal phosphate binding"/>
    <property type="evidence" value="ECO:0007669"/>
    <property type="project" value="InterPro"/>
</dbReference>
<dbReference type="CDD" id="cd00609">
    <property type="entry name" value="AAT_like"/>
    <property type="match status" value="1"/>
</dbReference>
<keyword evidence="9" id="KW-1185">Reference proteome</keyword>
<dbReference type="Pfam" id="PF00155">
    <property type="entry name" value="Aminotran_1_2"/>
    <property type="match status" value="1"/>
</dbReference>
<dbReference type="AlphaFoldDB" id="F5XKV5"/>
<feature type="domain" description="Aminotransferase class I/classII large" evidence="7">
    <location>
        <begin position="43"/>
        <end position="394"/>
    </location>
</feature>
<keyword evidence="3 8" id="KW-0032">Aminotransferase</keyword>
<dbReference type="eggNOG" id="COG0436">
    <property type="taxonomic scope" value="Bacteria"/>
</dbReference>
<dbReference type="KEGG" id="mph:MLP_06290"/>